<comment type="caution">
    <text evidence="6">The sequence shown here is derived from an EMBL/GenBank/DDBJ whole genome shotgun (WGS) entry which is preliminary data.</text>
</comment>
<dbReference type="PROSITE" id="PS00356">
    <property type="entry name" value="HTH_LACI_1"/>
    <property type="match status" value="1"/>
</dbReference>
<dbReference type="InterPro" id="IPR028082">
    <property type="entry name" value="Peripla_BP_I"/>
</dbReference>
<dbReference type="CDD" id="cd06267">
    <property type="entry name" value="PBP1_LacI_sugar_binding-like"/>
    <property type="match status" value="1"/>
</dbReference>
<dbReference type="Gene3D" id="1.10.260.40">
    <property type="entry name" value="lambda repressor-like DNA-binding domains"/>
    <property type="match status" value="1"/>
</dbReference>
<dbReference type="PANTHER" id="PTHR30146">
    <property type="entry name" value="LACI-RELATED TRANSCRIPTIONAL REPRESSOR"/>
    <property type="match status" value="1"/>
</dbReference>
<dbReference type="RefSeq" id="WP_149853499.1">
    <property type="nucleotide sequence ID" value="NZ_VUOB01000063.1"/>
</dbReference>
<dbReference type="PROSITE" id="PS50932">
    <property type="entry name" value="HTH_LACI_2"/>
    <property type="match status" value="1"/>
</dbReference>
<keyword evidence="2" id="KW-0238">DNA-binding</keyword>
<name>A0A5B2WTH4_9PSEU</name>
<dbReference type="GO" id="GO:0000976">
    <property type="term" value="F:transcription cis-regulatory region binding"/>
    <property type="evidence" value="ECO:0007669"/>
    <property type="project" value="TreeGrafter"/>
</dbReference>
<feature type="domain" description="HTH lacI-type" evidence="5">
    <location>
        <begin position="1"/>
        <end position="53"/>
    </location>
</feature>
<keyword evidence="1" id="KW-0805">Transcription regulation</keyword>
<keyword evidence="3" id="KW-0804">Transcription</keyword>
<evidence type="ECO:0000256" key="2">
    <source>
        <dbReference type="ARBA" id="ARBA00023125"/>
    </source>
</evidence>
<reference evidence="6 7" key="2">
    <citation type="submission" date="2019-09" db="EMBL/GenBank/DDBJ databases">
        <authorList>
            <person name="Jin C."/>
        </authorList>
    </citation>
    <scope>NUCLEOTIDE SEQUENCE [LARGE SCALE GENOMIC DNA]</scope>
    <source>
        <strain evidence="6 7">AN110305</strain>
    </source>
</reference>
<dbReference type="EMBL" id="VUOB01000063">
    <property type="protein sequence ID" value="KAA2254134.1"/>
    <property type="molecule type" value="Genomic_DNA"/>
</dbReference>
<dbReference type="CDD" id="cd01392">
    <property type="entry name" value="HTH_LacI"/>
    <property type="match status" value="1"/>
</dbReference>
<evidence type="ECO:0000259" key="5">
    <source>
        <dbReference type="PROSITE" id="PS50932"/>
    </source>
</evidence>
<dbReference type="InterPro" id="IPR010982">
    <property type="entry name" value="Lambda_DNA-bd_dom_sf"/>
</dbReference>
<reference evidence="6 7" key="1">
    <citation type="submission" date="2019-09" db="EMBL/GenBank/DDBJ databases">
        <title>Goodfellowia gen. nov., a new genus of the Pseudonocardineae related to Actinoalloteichus, containing Goodfellowia coeruleoviolacea gen. nov., comb. nov. gen. nov., comb. nov.</title>
        <authorList>
            <person name="Labeda D."/>
        </authorList>
    </citation>
    <scope>NUCLEOTIDE SEQUENCE [LARGE SCALE GENOMIC DNA]</scope>
    <source>
        <strain evidence="6 7">AN110305</strain>
    </source>
</reference>
<dbReference type="InterPro" id="IPR046335">
    <property type="entry name" value="LacI/GalR-like_sensor"/>
</dbReference>
<evidence type="ECO:0000313" key="6">
    <source>
        <dbReference type="EMBL" id="KAA2254134.1"/>
    </source>
</evidence>
<sequence length="330" mass="34326">MGDVARAAGVSAATVSRALRGEPGVSASTRAHVTEVARRMRYAIARDASSLAGGRRYAVAVLTTDVGQRTWGDVLAGAEGALRASGYDVLLYVVGDEAARAGFFEELPLSRRVDGVLVLSVRLREHEAALLRELPVPVVTVGEGAADDSPDLPGSLDLAVRHLVGLGHRDIALVLADSTAAWSSSAEDLDETYQELLGSAGLASRPEWLVWCSPTVVGGEEAVAALFDGQDRPTALIASSGEAALGAFMRLRRDGWAVPEQLSIVSLDGHDIARAVGLTAVEGAAREQGERAVHRLLARIQTQDAAAPELPTPAGAALVERGSTAPPPAV</sequence>
<dbReference type="OrthoDB" id="3657250at2"/>
<dbReference type="Pfam" id="PF00356">
    <property type="entry name" value="LacI"/>
    <property type="match status" value="1"/>
</dbReference>
<dbReference type="SUPFAM" id="SSF47413">
    <property type="entry name" value="lambda repressor-like DNA-binding domains"/>
    <property type="match status" value="1"/>
</dbReference>
<protein>
    <submittedName>
        <fullName evidence="6">LacI family transcriptional regulator</fullName>
    </submittedName>
</protein>
<dbReference type="Pfam" id="PF13377">
    <property type="entry name" value="Peripla_BP_3"/>
    <property type="match status" value="1"/>
</dbReference>
<dbReference type="InterPro" id="IPR000843">
    <property type="entry name" value="HTH_LacI"/>
</dbReference>
<dbReference type="AlphaFoldDB" id="A0A5B2WTH4"/>
<dbReference type="PANTHER" id="PTHR30146:SF153">
    <property type="entry name" value="LACTOSE OPERON REPRESSOR"/>
    <property type="match status" value="1"/>
</dbReference>
<dbReference type="SMART" id="SM00354">
    <property type="entry name" value="HTH_LACI"/>
    <property type="match status" value="1"/>
</dbReference>
<evidence type="ECO:0000256" key="1">
    <source>
        <dbReference type="ARBA" id="ARBA00023015"/>
    </source>
</evidence>
<proteinExistence type="predicted"/>
<feature type="region of interest" description="Disordered" evidence="4">
    <location>
        <begin position="308"/>
        <end position="330"/>
    </location>
</feature>
<organism evidence="6 7">
    <name type="scientific">Solihabitans fulvus</name>
    <dbReference type="NCBI Taxonomy" id="1892852"/>
    <lineage>
        <taxon>Bacteria</taxon>
        <taxon>Bacillati</taxon>
        <taxon>Actinomycetota</taxon>
        <taxon>Actinomycetes</taxon>
        <taxon>Pseudonocardiales</taxon>
        <taxon>Pseudonocardiaceae</taxon>
        <taxon>Solihabitans</taxon>
    </lineage>
</organism>
<evidence type="ECO:0000313" key="7">
    <source>
        <dbReference type="Proteomes" id="UP000323454"/>
    </source>
</evidence>
<evidence type="ECO:0000256" key="4">
    <source>
        <dbReference type="SAM" id="MobiDB-lite"/>
    </source>
</evidence>
<keyword evidence="7" id="KW-1185">Reference proteome</keyword>
<dbReference type="Gene3D" id="3.40.50.2300">
    <property type="match status" value="2"/>
</dbReference>
<gene>
    <name evidence="6" type="ORF">F0L68_31420</name>
</gene>
<evidence type="ECO:0000256" key="3">
    <source>
        <dbReference type="ARBA" id="ARBA00023163"/>
    </source>
</evidence>
<accession>A0A5B2WTH4</accession>
<dbReference type="SUPFAM" id="SSF53822">
    <property type="entry name" value="Periplasmic binding protein-like I"/>
    <property type="match status" value="1"/>
</dbReference>
<dbReference type="Proteomes" id="UP000323454">
    <property type="component" value="Unassembled WGS sequence"/>
</dbReference>
<dbReference type="GO" id="GO:0003700">
    <property type="term" value="F:DNA-binding transcription factor activity"/>
    <property type="evidence" value="ECO:0007669"/>
    <property type="project" value="TreeGrafter"/>
</dbReference>